<dbReference type="RefSeq" id="WP_285994612.1">
    <property type="nucleotide sequence ID" value="NZ_CP127295.1"/>
</dbReference>
<evidence type="ECO:0000313" key="3">
    <source>
        <dbReference type="EMBL" id="WIX98127.1"/>
    </source>
</evidence>
<evidence type="ECO:0000256" key="1">
    <source>
        <dbReference type="ARBA" id="ARBA00009129"/>
    </source>
</evidence>
<dbReference type="AlphaFoldDB" id="A0A9Y2NFY9"/>
<sequence>MNAKIQQWKARIKQAAGTLTGNKKLEREGRADRATGEVKQRLTQAKRKIDEVIDKGADAVKGTMGSGKDSTPPK</sequence>
<protein>
    <submittedName>
        <fullName evidence="3">CsbD family protein</fullName>
    </submittedName>
</protein>
<dbReference type="SUPFAM" id="SSF69047">
    <property type="entry name" value="Hypothetical protein YjbJ"/>
    <property type="match status" value="1"/>
</dbReference>
<dbReference type="KEGG" id="amog:QRX60_29120"/>
<feature type="domain" description="CsbD-like" evidence="2">
    <location>
        <begin position="3"/>
        <end position="49"/>
    </location>
</feature>
<dbReference type="InterPro" id="IPR008462">
    <property type="entry name" value="CsbD"/>
</dbReference>
<dbReference type="Pfam" id="PF05532">
    <property type="entry name" value="CsbD"/>
    <property type="match status" value="1"/>
</dbReference>
<dbReference type="Proteomes" id="UP001239397">
    <property type="component" value="Chromosome"/>
</dbReference>
<keyword evidence="4" id="KW-1185">Reference proteome</keyword>
<dbReference type="EMBL" id="CP127295">
    <property type="protein sequence ID" value="WIX98127.1"/>
    <property type="molecule type" value="Genomic_DNA"/>
</dbReference>
<dbReference type="Gene3D" id="1.10.1470.10">
    <property type="entry name" value="YjbJ"/>
    <property type="match status" value="1"/>
</dbReference>
<proteinExistence type="inferred from homology"/>
<comment type="similarity">
    <text evidence="1">Belongs to the UPF0337 (CsbD) family.</text>
</comment>
<name>A0A9Y2NFY9_9PSEU</name>
<organism evidence="3 4">
    <name type="scientific">Amycolatopsis mongoliensis</name>
    <dbReference type="NCBI Taxonomy" id="715475"/>
    <lineage>
        <taxon>Bacteria</taxon>
        <taxon>Bacillati</taxon>
        <taxon>Actinomycetota</taxon>
        <taxon>Actinomycetes</taxon>
        <taxon>Pseudonocardiales</taxon>
        <taxon>Pseudonocardiaceae</taxon>
        <taxon>Amycolatopsis</taxon>
    </lineage>
</organism>
<reference evidence="3 4" key="1">
    <citation type="submission" date="2023-06" db="EMBL/GenBank/DDBJ databases">
        <authorList>
            <person name="Oyuntsetseg B."/>
            <person name="Kim S.B."/>
        </authorList>
    </citation>
    <scope>NUCLEOTIDE SEQUENCE [LARGE SCALE GENOMIC DNA]</scope>
    <source>
        <strain evidence="3 4">4-36</strain>
    </source>
</reference>
<gene>
    <name evidence="3" type="ORF">QRX60_29120</name>
</gene>
<dbReference type="InterPro" id="IPR036629">
    <property type="entry name" value="YjbJ_sf"/>
</dbReference>
<accession>A0A9Y2NFY9</accession>
<evidence type="ECO:0000313" key="4">
    <source>
        <dbReference type="Proteomes" id="UP001239397"/>
    </source>
</evidence>
<evidence type="ECO:0000259" key="2">
    <source>
        <dbReference type="Pfam" id="PF05532"/>
    </source>
</evidence>